<feature type="region of interest" description="Disordered" evidence="6">
    <location>
        <begin position="409"/>
        <end position="518"/>
    </location>
</feature>
<evidence type="ECO:0000259" key="7">
    <source>
        <dbReference type="PROSITE" id="PS50157"/>
    </source>
</evidence>
<keyword evidence="2" id="KW-0677">Repeat</keyword>
<dbReference type="RefSeq" id="XP_052132674.1">
    <property type="nucleotide sequence ID" value="XM_052276714.1"/>
</dbReference>
<sequence length="538" mass="58323">MDSAAAPQMRNGISMSCRRSRRAILEPGAGAMKPRDSPMEFSLGPGLGSPGGLASLGGPGGLQGGLPQGLHPLLAAQSSLMSLGLPGLPQGLPPGLPSGLPQGLHQGLSSSLLAAGLFPPLFGWPASPQSPPPALGANNNLNGSKQLKAASRKRPMNNNNTSTNNNNEVTSTSSIKRTAAAARKRPAPRRASPESPDLTAVSVLPPPPPPPLSPPTSGSSPQSSGSGDAKAEQALGALQGRDKVFTCLVCNRSFGYKHVLQNHERTHTGEKPFECAQCHKRFTRDHHLKTHMRLHTGEKPYHCSHCDRQFVQVANLRRHLRVHTGEKPYACEMCSSRFSDSNQLKAHVLIHKGEKPFSCEQCGGRFRRRHHMEHHKCLGSAPLPTILSAPAAEHLRVDRQQYSDEEEHPLFGAHLTPPSSARKVRGQERLKPSSGRTGPLHLPRHPRASPSDLPEQTEPEDLSVRRDHRVVIMREPSRSPATTSLPASSPRSVPLEPWSGSDHLDHDAVEYDDEEEDDDDLVDATFLNQRHRHQLANV</sequence>
<feature type="domain" description="C2H2-type" evidence="7">
    <location>
        <begin position="329"/>
        <end position="356"/>
    </location>
</feature>
<dbReference type="Gene3D" id="3.30.160.60">
    <property type="entry name" value="Classic Zinc Finger"/>
    <property type="match status" value="5"/>
</dbReference>
<dbReference type="GeneID" id="113210803"/>
<feature type="domain" description="C2H2-type" evidence="7">
    <location>
        <begin position="357"/>
        <end position="384"/>
    </location>
</feature>
<feature type="compositionally biased region" description="Low complexity" evidence="6">
    <location>
        <begin position="157"/>
        <end position="181"/>
    </location>
</feature>
<accession>A0A9C6XVA2</accession>
<feature type="domain" description="C2H2-type" evidence="7">
    <location>
        <begin position="301"/>
        <end position="328"/>
    </location>
</feature>
<dbReference type="GO" id="GO:0048598">
    <property type="term" value="P:embryonic morphogenesis"/>
    <property type="evidence" value="ECO:0007669"/>
    <property type="project" value="UniProtKB-ARBA"/>
</dbReference>
<feature type="domain" description="C2H2-type" evidence="7">
    <location>
        <begin position="273"/>
        <end position="300"/>
    </location>
</feature>
<dbReference type="InterPro" id="IPR050331">
    <property type="entry name" value="Zinc_finger"/>
</dbReference>
<dbReference type="GO" id="GO:0045595">
    <property type="term" value="P:regulation of cell differentiation"/>
    <property type="evidence" value="ECO:0007669"/>
    <property type="project" value="UniProtKB-ARBA"/>
</dbReference>
<keyword evidence="4" id="KW-0862">Zinc</keyword>
<dbReference type="FunFam" id="3.30.160.60:FF:000912">
    <property type="entry name" value="Zinc finger protein 660"/>
    <property type="match status" value="2"/>
</dbReference>
<dbReference type="PANTHER" id="PTHR16515">
    <property type="entry name" value="PR DOMAIN ZINC FINGER PROTEIN"/>
    <property type="match status" value="1"/>
</dbReference>
<organism evidence="8 9">
    <name type="scientific">Frankliniella occidentalis</name>
    <name type="common">Western flower thrips</name>
    <name type="synonym">Euthrips occidentalis</name>
    <dbReference type="NCBI Taxonomy" id="133901"/>
    <lineage>
        <taxon>Eukaryota</taxon>
        <taxon>Metazoa</taxon>
        <taxon>Ecdysozoa</taxon>
        <taxon>Arthropoda</taxon>
        <taxon>Hexapoda</taxon>
        <taxon>Insecta</taxon>
        <taxon>Pterygota</taxon>
        <taxon>Neoptera</taxon>
        <taxon>Paraneoptera</taxon>
        <taxon>Thysanoptera</taxon>
        <taxon>Terebrantia</taxon>
        <taxon>Thripoidea</taxon>
        <taxon>Thripidae</taxon>
        <taxon>Frankliniella</taxon>
    </lineage>
</organism>
<dbReference type="InterPro" id="IPR013087">
    <property type="entry name" value="Znf_C2H2_type"/>
</dbReference>
<evidence type="ECO:0000256" key="3">
    <source>
        <dbReference type="ARBA" id="ARBA00022771"/>
    </source>
</evidence>
<feature type="region of interest" description="Disordered" evidence="6">
    <location>
        <begin position="147"/>
        <end position="231"/>
    </location>
</feature>
<dbReference type="OrthoDB" id="654211at2759"/>
<dbReference type="SUPFAM" id="SSF57667">
    <property type="entry name" value="beta-beta-alpha zinc fingers"/>
    <property type="match status" value="3"/>
</dbReference>
<reference evidence="9" key="1">
    <citation type="submission" date="2025-08" db="UniProtKB">
        <authorList>
            <consortium name="RefSeq"/>
        </authorList>
    </citation>
    <scope>IDENTIFICATION</scope>
    <source>
        <tissue evidence="9">Whole organism</tissue>
    </source>
</reference>
<feature type="domain" description="C2H2-type" evidence="7">
    <location>
        <begin position="245"/>
        <end position="272"/>
    </location>
</feature>
<dbReference type="GO" id="GO:0005634">
    <property type="term" value="C:nucleus"/>
    <property type="evidence" value="ECO:0007669"/>
    <property type="project" value="TreeGrafter"/>
</dbReference>
<evidence type="ECO:0000256" key="6">
    <source>
        <dbReference type="SAM" id="MobiDB-lite"/>
    </source>
</evidence>
<dbReference type="PROSITE" id="PS00028">
    <property type="entry name" value="ZINC_FINGER_C2H2_1"/>
    <property type="match status" value="4"/>
</dbReference>
<dbReference type="PROSITE" id="PS50157">
    <property type="entry name" value="ZINC_FINGER_C2H2_2"/>
    <property type="match status" value="5"/>
</dbReference>
<dbReference type="GO" id="GO:0008270">
    <property type="term" value="F:zinc ion binding"/>
    <property type="evidence" value="ECO:0007669"/>
    <property type="project" value="UniProtKB-KW"/>
</dbReference>
<evidence type="ECO:0000256" key="1">
    <source>
        <dbReference type="ARBA" id="ARBA00022723"/>
    </source>
</evidence>
<dbReference type="AlphaFoldDB" id="A0A9C6XVA2"/>
<dbReference type="InterPro" id="IPR036236">
    <property type="entry name" value="Znf_C2H2_sf"/>
</dbReference>
<gene>
    <name evidence="9" type="primary">LOC113210803</name>
</gene>
<dbReference type="FunFam" id="3.30.160.60:FF:000624">
    <property type="entry name" value="zinc finger protein 697"/>
    <property type="match status" value="1"/>
</dbReference>
<evidence type="ECO:0000313" key="8">
    <source>
        <dbReference type="Proteomes" id="UP000504606"/>
    </source>
</evidence>
<dbReference type="PANTHER" id="PTHR16515:SF58">
    <property type="entry name" value="ZINC FINGER PROTEIN 22"/>
    <property type="match status" value="1"/>
</dbReference>
<proteinExistence type="predicted"/>
<protein>
    <submittedName>
        <fullName evidence="9">Protein krueppel-like isoform X1</fullName>
    </submittedName>
</protein>
<dbReference type="SMART" id="SM00355">
    <property type="entry name" value="ZnF_C2H2"/>
    <property type="match status" value="5"/>
</dbReference>
<keyword evidence="3 5" id="KW-0863">Zinc-finger</keyword>
<evidence type="ECO:0000256" key="2">
    <source>
        <dbReference type="ARBA" id="ARBA00022737"/>
    </source>
</evidence>
<keyword evidence="8" id="KW-1185">Reference proteome</keyword>
<evidence type="ECO:0000256" key="4">
    <source>
        <dbReference type="ARBA" id="ARBA00022833"/>
    </source>
</evidence>
<dbReference type="Pfam" id="PF00096">
    <property type="entry name" value="zf-C2H2"/>
    <property type="match status" value="4"/>
</dbReference>
<name>A0A9C6XVA2_FRAOC</name>
<feature type="compositionally biased region" description="Low complexity" evidence="6">
    <location>
        <begin position="478"/>
        <end position="492"/>
    </location>
</feature>
<dbReference type="Proteomes" id="UP000504606">
    <property type="component" value="Unplaced"/>
</dbReference>
<evidence type="ECO:0000313" key="9">
    <source>
        <dbReference type="RefSeq" id="XP_052132674.1"/>
    </source>
</evidence>
<dbReference type="GO" id="GO:0000122">
    <property type="term" value="P:negative regulation of transcription by RNA polymerase II"/>
    <property type="evidence" value="ECO:0007669"/>
    <property type="project" value="UniProtKB-ARBA"/>
</dbReference>
<feature type="region of interest" description="Disordered" evidence="6">
    <location>
        <begin position="1"/>
        <end position="51"/>
    </location>
</feature>
<feature type="compositionally biased region" description="Basic and acidic residues" evidence="6">
    <location>
        <begin position="462"/>
        <end position="477"/>
    </location>
</feature>
<feature type="compositionally biased region" description="Low complexity" evidence="6">
    <location>
        <begin position="215"/>
        <end position="227"/>
    </location>
</feature>
<evidence type="ECO:0000256" key="5">
    <source>
        <dbReference type="PROSITE-ProRule" id="PRU00042"/>
    </source>
</evidence>
<feature type="compositionally biased region" description="Pro residues" evidence="6">
    <location>
        <begin position="204"/>
        <end position="214"/>
    </location>
</feature>
<dbReference type="FunFam" id="3.30.160.60:FF:000100">
    <property type="entry name" value="Zinc finger 45-like"/>
    <property type="match status" value="2"/>
</dbReference>
<keyword evidence="1" id="KW-0479">Metal-binding</keyword>